<evidence type="ECO:0000313" key="1">
    <source>
        <dbReference type="EMBL" id="TND51809.1"/>
    </source>
</evidence>
<name>A0AAX2UNS6_AERVE</name>
<dbReference type="Proteomes" id="UP000796104">
    <property type="component" value="Unassembled WGS sequence"/>
</dbReference>
<dbReference type="EMBL" id="PDXJ01000026">
    <property type="protein sequence ID" value="TND51809.1"/>
    <property type="molecule type" value="Genomic_DNA"/>
</dbReference>
<sequence length="307" mass="31778">MNALDKALASLELDDVVAPAEAQSSADADLDALEAILSADVSDSDVATAVAESSPDEVIQAVTETLSEAPAADAVPDTLVSDLDDLEALLGADVVAVPASTIEEVAQELAMVETREELYAETDADAAGAADLVVETEAAPAEKEKPAKIKARAHGASKPSAALIARLGSVEAVEAHLHIDASDGTLSRADLSTLIKSRMEDLDGLPKKVGEKAVNLIAHIAGGAGLSCYTRIALEMLLESGELTSKALYERYKARPYSEGTSRSQCGQLMQLLPAMGIAERPVPGSLVLIKDSPIAESLRSLIGKAA</sequence>
<organism evidence="1 2">
    <name type="scientific">Aeromonas veronii</name>
    <dbReference type="NCBI Taxonomy" id="654"/>
    <lineage>
        <taxon>Bacteria</taxon>
        <taxon>Pseudomonadati</taxon>
        <taxon>Pseudomonadota</taxon>
        <taxon>Gammaproteobacteria</taxon>
        <taxon>Aeromonadales</taxon>
        <taxon>Aeromonadaceae</taxon>
        <taxon>Aeromonas</taxon>
    </lineage>
</organism>
<proteinExistence type="predicted"/>
<reference evidence="1" key="2">
    <citation type="journal article" date="2019" name="PLoS ONE">
        <title>Identification and characterization of putative Aeromonas spp. T3SS effectors.</title>
        <authorList>
            <person name="Rangel L.T."/>
            <person name="Marden J."/>
            <person name="Colston S."/>
            <person name="Setubal J.C."/>
            <person name="Graf J."/>
            <person name="Gogarten J.P."/>
        </authorList>
    </citation>
    <scope>NUCLEOTIDE SEQUENCE</scope>
    <source>
        <strain evidence="1">BAQ071013-135</strain>
    </source>
</reference>
<accession>A0AAX2UNS6</accession>
<dbReference type="AlphaFoldDB" id="A0AAX2UNS6"/>
<gene>
    <name evidence="1" type="ORF">CF123_18240</name>
</gene>
<reference evidence="1" key="1">
    <citation type="submission" date="2017-10" db="EMBL/GenBank/DDBJ databases">
        <authorList>
            <person name="Colston S.M."/>
            <person name="Graf J."/>
        </authorList>
    </citation>
    <scope>NUCLEOTIDE SEQUENCE</scope>
    <source>
        <strain evidence="1">BAQ071013-135</strain>
    </source>
</reference>
<comment type="caution">
    <text evidence="1">The sequence shown here is derived from an EMBL/GenBank/DDBJ whole genome shotgun (WGS) entry which is preliminary data.</text>
</comment>
<evidence type="ECO:0000313" key="2">
    <source>
        <dbReference type="Proteomes" id="UP000796104"/>
    </source>
</evidence>
<dbReference type="RefSeq" id="WP_139495260.1">
    <property type="nucleotide sequence ID" value="NZ_CAWORL010000019.1"/>
</dbReference>
<protein>
    <submittedName>
        <fullName evidence="1">Uncharacterized protein</fullName>
    </submittedName>
</protein>